<dbReference type="SUPFAM" id="SSF56349">
    <property type="entry name" value="DNA breaking-rejoining enzymes"/>
    <property type="match status" value="1"/>
</dbReference>
<keyword evidence="5" id="KW-1185">Reference proteome</keyword>
<evidence type="ECO:0000259" key="3">
    <source>
        <dbReference type="PROSITE" id="PS51900"/>
    </source>
</evidence>
<dbReference type="InterPro" id="IPR010998">
    <property type="entry name" value="Integrase_recombinase_N"/>
</dbReference>
<keyword evidence="1 2" id="KW-0238">DNA-binding</keyword>
<gene>
    <name evidence="4" type="ORF">AUO94_09105</name>
</gene>
<dbReference type="Gene3D" id="1.10.150.130">
    <property type="match status" value="1"/>
</dbReference>
<accession>A0ABM5WWT6</accession>
<protein>
    <submittedName>
        <fullName evidence="4">Recombinase XerC</fullName>
    </submittedName>
</protein>
<dbReference type="PROSITE" id="PS51900">
    <property type="entry name" value="CB"/>
    <property type="match status" value="1"/>
</dbReference>
<dbReference type="InterPro" id="IPR004107">
    <property type="entry name" value="Integrase_SAM-like_N"/>
</dbReference>
<evidence type="ECO:0000313" key="5">
    <source>
        <dbReference type="Proteomes" id="UP000065533"/>
    </source>
</evidence>
<evidence type="ECO:0000313" key="4">
    <source>
        <dbReference type="EMBL" id="ALS78802.1"/>
    </source>
</evidence>
<dbReference type="RefSeq" id="WP_058385461.1">
    <property type="nucleotide sequence ID" value="NZ_CP013661.2"/>
</dbReference>
<dbReference type="InterPro" id="IPR011010">
    <property type="entry name" value="DNA_brk_join_enz"/>
</dbReference>
<proteinExistence type="predicted"/>
<evidence type="ECO:0000256" key="1">
    <source>
        <dbReference type="ARBA" id="ARBA00023125"/>
    </source>
</evidence>
<organism evidence="4 5">
    <name type="scientific">Planococcus kocurii</name>
    <dbReference type="NCBI Taxonomy" id="1374"/>
    <lineage>
        <taxon>Bacteria</taxon>
        <taxon>Bacillati</taxon>
        <taxon>Bacillota</taxon>
        <taxon>Bacilli</taxon>
        <taxon>Bacillales</taxon>
        <taxon>Caryophanaceae</taxon>
        <taxon>Planococcus</taxon>
    </lineage>
</organism>
<dbReference type="InterPro" id="IPR044068">
    <property type="entry name" value="CB"/>
</dbReference>
<dbReference type="Proteomes" id="UP000065533">
    <property type="component" value="Chromosome"/>
</dbReference>
<dbReference type="EMBL" id="CP013661">
    <property type="protein sequence ID" value="ALS78802.1"/>
    <property type="molecule type" value="Genomic_DNA"/>
</dbReference>
<feature type="domain" description="Core-binding (CB)" evidence="3">
    <location>
        <begin position="1"/>
        <end position="83"/>
    </location>
</feature>
<sequence length="289" mass="33785">MPYGYEKFRLDNGISPNTVVHEVQLIRSLFAFLRHTYKKPVEPHDIRPSDIQQFLQDQHASGIKDSTLNRKLIYIRRWFDYMWQIGRIPNDFMPKFKFNRKLDLTPSDIYLNYEDLLKKKDAVLQTDSLSLNAKILYILYLRGLRLRDMVTIDVDNFDDGNGQLTLIVEKKDGYQCRLEFLDKEIPVMLDGIERAVFRGTPYLLSSKVKNEYTLFQMGSLSDYTEALSSFVGMPMRSGDIRFAYVHYLYSVKHKNLEDIQEILGVSIDSASRILKDSLVRLKKRESGTN</sequence>
<dbReference type="Pfam" id="PF02899">
    <property type="entry name" value="Phage_int_SAM_1"/>
    <property type="match status" value="1"/>
</dbReference>
<evidence type="ECO:0000256" key="2">
    <source>
        <dbReference type="PROSITE-ProRule" id="PRU01248"/>
    </source>
</evidence>
<reference evidence="4" key="1">
    <citation type="submission" date="2016-01" db="EMBL/GenBank/DDBJ databases">
        <title>Complete genome of Planococcus kocurri type strain.</title>
        <authorList>
            <person name="See-Too W.S."/>
        </authorList>
    </citation>
    <scope>NUCLEOTIDE SEQUENCE [LARGE SCALE GENOMIC DNA]</scope>
    <source>
        <strain evidence="4">ATCC 43650</strain>
    </source>
</reference>
<name>A0ABM5WWT6_9BACL</name>